<dbReference type="OrthoDB" id="3010079at2759"/>
<name>A0A0D2KFF0_HYPSF</name>
<feature type="compositionally biased region" description="Low complexity" evidence="1">
    <location>
        <begin position="440"/>
        <end position="460"/>
    </location>
</feature>
<dbReference type="EMBL" id="KN817781">
    <property type="protein sequence ID" value="KJA13137.1"/>
    <property type="molecule type" value="Genomic_DNA"/>
</dbReference>
<evidence type="ECO:0000313" key="3">
    <source>
        <dbReference type="Proteomes" id="UP000054270"/>
    </source>
</evidence>
<gene>
    <name evidence="2" type="ORF">HYPSUDRAFT_151902</name>
</gene>
<evidence type="ECO:0000256" key="1">
    <source>
        <dbReference type="SAM" id="MobiDB-lite"/>
    </source>
</evidence>
<feature type="compositionally biased region" description="Basic and acidic residues" evidence="1">
    <location>
        <begin position="320"/>
        <end position="342"/>
    </location>
</feature>
<dbReference type="OMA" id="IECISRF"/>
<dbReference type="AlphaFoldDB" id="A0A0D2KFF0"/>
<dbReference type="STRING" id="945553.A0A0D2KFF0"/>
<feature type="compositionally biased region" description="Polar residues" evidence="1">
    <location>
        <begin position="398"/>
        <end position="416"/>
    </location>
</feature>
<reference evidence="3" key="1">
    <citation type="submission" date="2014-04" db="EMBL/GenBank/DDBJ databases">
        <title>Evolutionary Origins and Diversification of the Mycorrhizal Mutualists.</title>
        <authorList>
            <consortium name="DOE Joint Genome Institute"/>
            <consortium name="Mycorrhizal Genomics Consortium"/>
            <person name="Kohler A."/>
            <person name="Kuo A."/>
            <person name="Nagy L.G."/>
            <person name="Floudas D."/>
            <person name="Copeland A."/>
            <person name="Barry K.W."/>
            <person name="Cichocki N."/>
            <person name="Veneault-Fourrey C."/>
            <person name="LaButti K."/>
            <person name="Lindquist E.A."/>
            <person name="Lipzen A."/>
            <person name="Lundell T."/>
            <person name="Morin E."/>
            <person name="Murat C."/>
            <person name="Riley R."/>
            <person name="Ohm R."/>
            <person name="Sun H."/>
            <person name="Tunlid A."/>
            <person name="Henrissat B."/>
            <person name="Grigoriev I.V."/>
            <person name="Hibbett D.S."/>
            <person name="Martin F."/>
        </authorList>
    </citation>
    <scope>NUCLEOTIDE SEQUENCE [LARGE SCALE GENOMIC DNA]</scope>
    <source>
        <strain evidence="3">FD-334 SS-4</strain>
    </source>
</reference>
<evidence type="ECO:0000313" key="2">
    <source>
        <dbReference type="EMBL" id="KJA13137.1"/>
    </source>
</evidence>
<sequence>MVNPGAFTGLRRQFLDAQQDFYAAAVKGKHIADAVADIQRRYFKRFPVTLSHTEEPTQDSLDAVDDDAPDPEISPPDLEGLEPDARAHATRVYEFRIAELKMRKEQIKRRLQYQYNKAQGQKAKFEVGSDDPMAILTAQLTGNTLQKPRQKTAYNIWGPENRSALRSAIYKELFSELPDDERREWAERAEREHSEALMKFNRTLKKVPSTKPEDRQRIIECISRFVQPIIDLLADHSGWNVSLIAGGPQPADGGRLHMLSVHSGATSGAVQMNFGRSERVAYKDIIVPIFARFLRKCYSVQECRDRALPNQGDFTGLAGIEREDGSEVHALDDGREDEDRIRIAGPNTFTPSTPSSTKHSAASTSNIKPPAAAKGKLPTQIKFGPPRNTKKPEAAVSDTVSTAANPTAADLNTIQEQKIGRKRKGAAITGSHSKQRKTSSRASPSSSSSGDAANATSSASLPSNIPSWFTNARNLFKTAALGPEWDLLVLNWVKFEEDTQFQGSGKLGTQRRPRAVADWIQRARSPVYHPGSDLQRQGGDWTPIRRSGANGLLSVVAALFFWGDAVHGTPATAVWLKAVEDVLFVFEQLL</sequence>
<feature type="compositionally biased region" description="Low complexity" evidence="1">
    <location>
        <begin position="348"/>
        <end position="365"/>
    </location>
</feature>
<proteinExistence type="predicted"/>
<keyword evidence="3" id="KW-1185">Reference proteome</keyword>
<dbReference type="Proteomes" id="UP000054270">
    <property type="component" value="Unassembled WGS sequence"/>
</dbReference>
<accession>A0A0D2KFF0</accession>
<feature type="region of interest" description="Disordered" evidence="1">
    <location>
        <begin position="54"/>
        <end position="82"/>
    </location>
</feature>
<organism evidence="2 3">
    <name type="scientific">Hypholoma sublateritium (strain FD-334 SS-4)</name>
    <dbReference type="NCBI Taxonomy" id="945553"/>
    <lineage>
        <taxon>Eukaryota</taxon>
        <taxon>Fungi</taxon>
        <taxon>Dikarya</taxon>
        <taxon>Basidiomycota</taxon>
        <taxon>Agaricomycotina</taxon>
        <taxon>Agaricomycetes</taxon>
        <taxon>Agaricomycetidae</taxon>
        <taxon>Agaricales</taxon>
        <taxon>Agaricineae</taxon>
        <taxon>Strophariaceae</taxon>
        <taxon>Hypholoma</taxon>
    </lineage>
</organism>
<feature type="region of interest" description="Disordered" evidence="1">
    <location>
        <begin position="311"/>
        <end position="463"/>
    </location>
</feature>
<protein>
    <submittedName>
        <fullName evidence="2">Uncharacterized protein</fullName>
    </submittedName>
</protein>